<sequence length="37" mass="4635">MRLKAELKRIKIFSSYFPPSFFFFGKYYNISKKFFEQ</sequence>
<proteinExistence type="predicted"/>
<organism evidence="1 2">
    <name type="scientific">Thermosipho africanus (strain TCF52B)</name>
    <dbReference type="NCBI Taxonomy" id="484019"/>
    <lineage>
        <taxon>Bacteria</taxon>
        <taxon>Thermotogati</taxon>
        <taxon>Thermotogota</taxon>
        <taxon>Thermotogae</taxon>
        <taxon>Thermotogales</taxon>
        <taxon>Fervidobacteriaceae</taxon>
        <taxon>Thermosipho</taxon>
    </lineage>
</organism>
<dbReference type="AlphaFoldDB" id="B7IH17"/>
<dbReference type="KEGG" id="taf:THA_922"/>
<evidence type="ECO:0000313" key="1">
    <source>
        <dbReference type="EMBL" id="ACJ75381.1"/>
    </source>
</evidence>
<gene>
    <name evidence="1" type="ordered locus">THA_922</name>
</gene>
<name>B7IH17_THEAB</name>
<protein>
    <submittedName>
        <fullName evidence="1">Uncharacterized protein</fullName>
    </submittedName>
</protein>
<dbReference type="EMBL" id="CP001185">
    <property type="protein sequence ID" value="ACJ75381.1"/>
    <property type="molecule type" value="Genomic_DNA"/>
</dbReference>
<accession>B7IH17</accession>
<dbReference type="HOGENOM" id="CLU_3349760_0_0_0"/>
<reference evidence="1 2" key="1">
    <citation type="journal article" date="2009" name="J. Bacteriol.">
        <title>The genome of Thermosipho africanus TCF52B: lateral genetic connections to the Firmicutes and Archaea.</title>
        <authorList>
            <person name="Nesboe C.L."/>
            <person name="Bapteste E."/>
            <person name="Curtis B."/>
            <person name="Dahle H."/>
            <person name="Lopez P."/>
            <person name="Macleod D."/>
            <person name="Dlutek M."/>
            <person name="Bowman S."/>
            <person name="Zhaxybayeva O."/>
            <person name="Birkeland N.-K."/>
            <person name="Doolittle W.F."/>
        </authorList>
    </citation>
    <scope>NUCLEOTIDE SEQUENCE [LARGE SCALE GENOMIC DNA]</scope>
    <source>
        <strain evidence="1 2">TCF52B</strain>
    </source>
</reference>
<keyword evidence="2" id="KW-1185">Reference proteome</keyword>
<evidence type="ECO:0000313" key="2">
    <source>
        <dbReference type="Proteomes" id="UP000002453"/>
    </source>
</evidence>
<dbReference type="Proteomes" id="UP000002453">
    <property type="component" value="Chromosome"/>
</dbReference>